<dbReference type="RefSeq" id="WP_386763919.1">
    <property type="nucleotide sequence ID" value="NZ_JBHSTI010000002.1"/>
</dbReference>
<dbReference type="InterPro" id="IPR002711">
    <property type="entry name" value="HNH"/>
</dbReference>
<organism evidence="3 4">
    <name type="scientific">Longivirga aurantiaca</name>
    <dbReference type="NCBI Taxonomy" id="1837743"/>
    <lineage>
        <taxon>Bacteria</taxon>
        <taxon>Bacillati</taxon>
        <taxon>Actinomycetota</taxon>
        <taxon>Actinomycetes</taxon>
        <taxon>Sporichthyales</taxon>
        <taxon>Sporichthyaceae</taxon>
        <taxon>Longivirga</taxon>
    </lineage>
</organism>
<feature type="domain" description="HNH nuclease" evidence="2">
    <location>
        <begin position="382"/>
        <end position="435"/>
    </location>
</feature>
<sequence>MRIDQTTALGEVADTSAELATLVARLAHLTQTGGLEAVPLADLPALVAGLARVHDQLEAVVTTGVARVHASGSLRVATTAWLRDAASMNPKAAGAVLARGCALAGGYSATGAAWVAGGISRAHVTTITTSIDKVARGLAHADQAPFRASAEQALLGFALDGATPTELAIKAKRVRAWVDEWGLAKDSDEAERAQFLRFQPDGDGVKVSGYLTPENHALIATALQQAIDQRHRDGTLPEEDRVDGDDPAAARLRRRRQPYLNVIALRDICGALLENGDLGARHGVIPRVTIDVDLHDLHTAFGGMLRTTGCPEGTPLGRQSVRRLLCDAEINAAIVTGARPRCTCGCPHCGCDDGSPTLDDLLREAAKEVLYVGRAHRVVTPRQRRALETREQGRCSRPGCGVPAARCRAHHVVHWEDGGPTDVDNCVLVCDRHHHDLHEGGWTLVPTPGKRPTEHGYFTLVPPSRRRP</sequence>
<comment type="caution">
    <text evidence="3">The sequence shown here is derived from an EMBL/GenBank/DDBJ whole genome shotgun (WGS) entry which is preliminary data.</text>
</comment>
<dbReference type="EMBL" id="JBHSTI010000002">
    <property type="protein sequence ID" value="MFC6236889.1"/>
    <property type="molecule type" value="Genomic_DNA"/>
</dbReference>
<evidence type="ECO:0000259" key="2">
    <source>
        <dbReference type="SMART" id="SM00507"/>
    </source>
</evidence>
<accession>A0ABW1SXU1</accession>
<protein>
    <submittedName>
        <fullName evidence="3">DUF222 domain-containing protein</fullName>
    </submittedName>
</protein>
<dbReference type="Pfam" id="PF01844">
    <property type="entry name" value="HNH"/>
    <property type="match status" value="1"/>
</dbReference>
<reference evidence="4" key="1">
    <citation type="journal article" date="2019" name="Int. J. Syst. Evol. Microbiol.">
        <title>The Global Catalogue of Microorganisms (GCM) 10K type strain sequencing project: providing services to taxonomists for standard genome sequencing and annotation.</title>
        <authorList>
            <consortium name="The Broad Institute Genomics Platform"/>
            <consortium name="The Broad Institute Genome Sequencing Center for Infectious Disease"/>
            <person name="Wu L."/>
            <person name="Ma J."/>
        </authorList>
    </citation>
    <scope>NUCLEOTIDE SEQUENCE [LARGE SCALE GENOMIC DNA]</scope>
    <source>
        <strain evidence="4">CGMCC 4.7317</strain>
    </source>
</reference>
<proteinExistence type="inferred from homology"/>
<dbReference type="SMART" id="SM00507">
    <property type="entry name" value="HNHc"/>
    <property type="match status" value="1"/>
</dbReference>
<dbReference type="CDD" id="cd00085">
    <property type="entry name" value="HNHc"/>
    <property type="match status" value="1"/>
</dbReference>
<comment type="similarity">
    <text evidence="1">Belongs to the Rv1128c/1148c/1588c/1702c/1945/3466 family.</text>
</comment>
<evidence type="ECO:0000256" key="1">
    <source>
        <dbReference type="ARBA" id="ARBA00023450"/>
    </source>
</evidence>
<dbReference type="InterPro" id="IPR003870">
    <property type="entry name" value="DUF222"/>
</dbReference>
<gene>
    <name evidence="3" type="ORF">ACFQGU_03295</name>
</gene>
<keyword evidence="4" id="KW-1185">Reference proteome</keyword>
<dbReference type="Gene3D" id="1.10.30.50">
    <property type="match status" value="1"/>
</dbReference>
<name>A0ABW1SXU1_9ACTN</name>
<dbReference type="Proteomes" id="UP001596138">
    <property type="component" value="Unassembled WGS sequence"/>
</dbReference>
<evidence type="ECO:0000313" key="3">
    <source>
        <dbReference type="EMBL" id="MFC6236889.1"/>
    </source>
</evidence>
<evidence type="ECO:0000313" key="4">
    <source>
        <dbReference type="Proteomes" id="UP001596138"/>
    </source>
</evidence>
<dbReference type="Pfam" id="PF02720">
    <property type="entry name" value="DUF222"/>
    <property type="match status" value="1"/>
</dbReference>
<dbReference type="InterPro" id="IPR003615">
    <property type="entry name" value="HNH_nuc"/>
</dbReference>